<sequence length="329" mass="39171">MKYPLVSIIIPTFNRSHVIGESLDSVLVQTYQNWECIIVDDESTDNTSDLVARYRYKDSRFQYYSRPLDTLKGANACRNYGIEKSKGEYIMFLDSDDLLLIDCLEKRTNAFSKYPKYDILVFSMGHFTNLNNCFIDETRKIFEGNNRDTILEFIFGRKLPWNITRPIYRKHSVFNGNLKFNENIQNFQDDEFHINLLHKLKPSYKVIDLTDCFYRVDLKSLNKYETPRGQQNIIDSLFDYYRSILNTFSVDQKKDLKKKIIVKLFNQIRFHLLPNSNTEILNKTLILFNKELKLTFKEMTILKIISTLNLYYFNKKGYHKMTKFLLKNI</sequence>
<name>A0A9X2ZDP1_9FLAO</name>
<dbReference type="Gene3D" id="3.90.550.10">
    <property type="entry name" value="Spore Coat Polysaccharide Biosynthesis Protein SpsA, Chain A"/>
    <property type="match status" value="1"/>
</dbReference>
<dbReference type="InterPro" id="IPR001173">
    <property type="entry name" value="Glyco_trans_2-like"/>
</dbReference>
<organism evidence="2 3">
    <name type="scientific">Flavobacterium shii</name>
    <dbReference type="NCBI Taxonomy" id="2987687"/>
    <lineage>
        <taxon>Bacteria</taxon>
        <taxon>Pseudomonadati</taxon>
        <taxon>Bacteroidota</taxon>
        <taxon>Flavobacteriia</taxon>
        <taxon>Flavobacteriales</taxon>
        <taxon>Flavobacteriaceae</taxon>
        <taxon>Flavobacterium</taxon>
    </lineage>
</organism>
<protein>
    <submittedName>
        <fullName evidence="2">Glycosyltransferase</fullName>
    </submittedName>
</protein>
<reference evidence="2" key="1">
    <citation type="submission" date="2022-10" db="EMBL/GenBank/DDBJ databases">
        <title>Two novel species of Flavobacterium.</title>
        <authorList>
            <person name="Liu Q."/>
            <person name="Xin Y.-H."/>
        </authorList>
    </citation>
    <scope>NUCLEOTIDE SEQUENCE</scope>
    <source>
        <strain evidence="2">LS1R49</strain>
    </source>
</reference>
<dbReference type="PANTHER" id="PTHR22916">
    <property type="entry name" value="GLYCOSYLTRANSFERASE"/>
    <property type="match status" value="1"/>
</dbReference>
<gene>
    <name evidence="2" type="ORF">OIU83_07290</name>
</gene>
<dbReference type="CDD" id="cd00761">
    <property type="entry name" value="Glyco_tranf_GTA_type"/>
    <property type="match status" value="1"/>
</dbReference>
<dbReference type="EMBL" id="JAOZEW010000005">
    <property type="protein sequence ID" value="MCV9927450.1"/>
    <property type="molecule type" value="Genomic_DNA"/>
</dbReference>
<accession>A0A9X2ZDP1</accession>
<comment type="caution">
    <text evidence="2">The sequence shown here is derived from an EMBL/GenBank/DDBJ whole genome shotgun (WGS) entry which is preliminary data.</text>
</comment>
<dbReference type="Proteomes" id="UP001151079">
    <property type="component" value="Unassembled WGS sequence"/>
</dbReference>
<dbReference type="AlphaFoldDB" id="A0A9X2ZDP1"/>
<evidence type="ECO:0000313" key="2">
    <source>
        <dbReference type="EMBL" id="MCV9927450.1"/>
    </source>
</evidence>
<dbReference type="SUPFAM" id="SSF53448">
    <property type="entry name" value="Nucleotide-diphospho-sugar transferases"/>
    <property type="match status" value="1"/>
</dbReference>
<proteinExistence type="predicted"/>
<dbReference type="GO" id="GO:0016758">
    <property type="term" value="F:hexosyltransferase activity"/>
    <property type="evidence" value="ECO:0007669"/>
    <property type="project" value="UniProtKB-ARBA"/>
</dbReference>
<keyword evidence="3" id="KW-1185">Reference proteome</keyword>
<dbReference type="InterPro" id="IPR029044">
    <property type="entry name" value="Nucleotide-diphossugar_trans"/>
</dbReference>
<dbReference type="RefSeq" id="WP_264205588.1">
    <property type="nucleotide sequence ID" value="NZ_JAOZEW010000005.1"/>
</dbReference>
<evidence type="ECO:0000259" key="1">
    <source>
        <dbReference type="Pfam" id="PF00535"/>
    </source>
</evidence>
<dbReference type="Pfam" id="PF00535">
    <property type="entry name" value="Glycos_transf_2"/>
    <property type="match status" value="1"/>
</dbReference>
<dbReference type="PANTHER" id="PTHR22916:SF3">
    <property type="entry name" value="UDP-GLCNAC:BETAGAL BETA-1,3-N-ACETYLGLUCOSAMINYLTRANSFERASE-LIKE PROTEIN 1"/>
    <property type="match status" value="1"/>
</dbReference>
<evidence type="ECO:0000313" key="3">
    <source>
        <dbReference type="Proteomes" id="UP001151079"/>
    </source>
</evidence>
<feature type="domain" description="Glycosyltransferase 2-like" evidence="1">
    <location>
        <begin position="7"/>
        <end position="139"/>
    </location>
</feature>